<proteinExistence type="predicted"/>
<dbReference type="EMBL" id="JAINUG010000002">
    <property type="protein sequence ID" value="KAJ8418063.1"/>
    <property type="molecule type" value="Genomic_DNA"/>
</dbReference>
<evidence type="ECO:0000313" key="2">
    <source>
        <dbReference type="EMBL" id="KAJ8418063.1"/>
    </source>
</evidence>
<protein>
    <submittedName>
        <fullName evidence="2">Uncharacterized protein</fullName>
    </submittedName>
</protein>
<accession>A0AAD7X2R4</accession>
<keyword evidence="3" id="KW-1185">Reference proteome</keyword>
<dbReference type="Proteomes" id="UP001221898">
    <property type="component" value="Unassembled WGS sequence"/>
</dbReference>
<sequence>MIGHVHVCRNRIFLETPPQNKDNMPQLPDGTGAAVVSRVPARLDGGWAGACSAVLQCSGGEPCGCLRDSGKGNSVRVPAEKSRQTHAERRNRRKADGGMQAFGAAGGMQDSGERCGTVWRR</sequence>
<feature type="compositionally biased region" description="Basic and acidic residues" evidence="1">
    <location>
        <begin position="78"/>
        <end position="88"/>
    </location>
</feature>
<organism evidence="2 3">
    <name type="scientific">Aldrovandia affinis</name>
    <dbReference type="NCBI Taxonomy" id="143900"/>
    <lineage>
        <taxon>Eukaryota</taxon>
        <taxon>Metazoa</taxon>
        <taxon>Chordata</taxon>
        <taxon>Craniata</taxon>
        <taxon>Vertebrata</taxon>
        <taxon>Euteleostomi</taxon>
        <taxon>Actinopterygii</taxon>
        <taxon>Neopterygii</taxon>
        <taxon>Teleostei</taxon>
        <taxon>Notacanthiformes</taxon>
        <taxon>Halosauridae</taxon>
        <taxon>Aldrovandia</taxon>
    </lineage>
</organism>
<comment type="caution">
    <text evidence="2">The sequence shown here is derived from an EMBL/GenBank/DDBJ whole genome shotgun (WGS) entry which is preliminary data.</text>
</comment>
<name>A0AAD7X2R4_9TELE</name>
<gene>
    <name evidence="2" type="ORF">AAFF_G00137720</name>
</gene>
<evidence type="ECO:0000256" key="1">
    <source>
        <dbReference type="SAM" id="MobiDB-lite"/>
    </source>
</evidence>
<feature type="compositionally biased region" description="Low complexity" evidence="1">
    <location>
        <begin position="97"/>
        <end position="110"/>
    </location>
</feature>
<dbReference type="AlphaFoldDB" id="A0AAD7X2R4"/>
<feature type="region of interest" description="Disordered" evidence="1">
    <location>
        <begin position="69"/>
        <end position="121"/>
    </location>
</feature>
<reference evidence="2" key="1">
    <citation type="journal article" date="2023" name="Science">
        <title>Genome structures resolve the early diversification of teleost fishes.</title>
        <authorList>
            <person name="Parey E."/>
            <person name="Louis A."/>
            <person name="Montfort J."/>
            <person name="Bouchez O."/>
            <person name="Roques C."/>
            <person name="Iampietro C."/>
            <person name="Lluch J."/>
            <person name="Castinel A."/>
            <person name="Donnadieu C."/>
            <person name="Desvignes T."/>
            <person name="Floi Bucao C."/>
            <person name="Jouanno E."/>
            <person name="Wen M."/>
            <person name="Mejri S."/>
            <person name="Dirks R."/>
            <person name="Jansen H."/>
            <person name="Henkel C."/>
            <person name="Chen W.J."/>
            <person name="Zahm M."/>
            <person name="Cabau C."/>
            <person name="Klopp C."/>
            <person name="Thompson A.W."/>
            <person name="Robinson-Rechavi M."/>
            <person name="Braasch I."/>
            <person name="Lecointre G."/>
            <person name="Bobe J."/>
            <person name="Postlethwait J.H."/>
            <person name="Berthelot C."/>
            <person name="Roest Crollius H."/>
            <person name="Guiguen Y."/>
        </authorList>
    </citation>
    <scope>NUCLEOTIDE SEQUENCE</scope>
    <source>
        <strain evidence="2">NC1722</strain>
    </source>
</reference>
<evidence type="ECO:0000313" key="3">
    <source>
        <dbReference type="Proteomes" id="UP001221898"/>
    </source>
</evidence>